<sequence>MIGCVLQILWFLVPHRQFALCELTTTRLEQQRALRDDDWRLSLQRIEATVHCFEHHKSLGNRACSEA</sequence>
<dbReference type="EMBL" id="RCMI01000442">
    <property type="protein sequence ID" value="KAG2910600.1"/>
    <property type="molecule type" value="Genomic_DNA"/>
</dbReference>
<dbReference type="AlphaFoldDB" id="A0A8T1BWW8"/>
<evidence type="ECO:0000313" key="3">
    <source>
        <dbReference type="EMBL" id="KAG2910600.1"/>
    </source>
</evidence>
<protein>
    <recommendedName>
        <fullName evidence="8">Secreted protein</fullName>
    </recommendedName>
</protein>
<dbReference type="Proteomes" id="UP000735874">
    <property type="component" value="Unassembled WGS sequence"/>
</dbReference>
<name>A0A8T1BWW8_9STRA</name>
<evidence type="ECO:0008006" key="8">
    <source>
        <dbReference type="Google" id="ProtNLM"/>
    </source>
</evidence>
<evidence type="ECO:0000313" key="5">
    <source>
        <dbReference type="EMBL" id="KAG2976446.1"/>
    </source>
</evidence>
<dbReference type="Proteomes" id="UP000736787">
    <property type="component" value="Unassembled WGS sequence"/>
</dbReference>
<accession>A0A8T1BWW8</accession>
<keyword evidence="1" id="KW-0732">Signal</keyword>
<comment type="caution">
    <text evidence="3">The sequence shown here is derived from an EMBL/GenBank/DDBJ whole genome shotgun (WGS) entry which is preliminary data.</text>
</comment>
<dbReference type="EMBL" id="RCMV01000423">
    <property type="protein sequence ID" value="KAG3217420.1"/>
    <property type="molecule type" value="Genomic_DNA"/>
</dbReference>
<dbReference type="EMBL" id="RCMK01000419">
    <property type="protein sequence ID" value="KAG2929833.1"/>
    <property type="molecule type" value="Genomic_DNA"/>
</dbReference>
<gene>
    <name evidence="2" type="ORF">PC113_g13921</name>
    <name evidence="3" type="ORF">PC115_g12854</name>
    <name evidence="4" type="ORF">PC117_g13890</name>
    <name evidence="5" type="ORF">PC118_g13407</name>
    <name evidence="6" type="ORF">PC129_g11749</name>
</gene>
<feature type="chain" id="PRO_5040043926" description="Secreted protein" evidence="1">
    <location>
        <begin position="22"/>
        <end position="67"/>
    </location>
</feature>
<dbReference type="EMBL" id="RCML01000461">
    <property type="protein sequence ID" value="KAG2976446.1"/>
    <property type="molecule type" value="Genomic_DNA"/>
</dbReference>
<evidence type="ECO:0000313" key="4">
    <source>
        <dbReference type="EMBL" id="KAG2929833.1"/>
    </source>
</evidence>
<feature type="signal peptide" evidence="1">
    <location>
        <begin position="1"/>
        <end position="21"/>
    </location>
</feature>
<proteinExistence type="predicted"/>
<dbReference type="EMBL" id="RCMG01000466">
    <property type="protein sequence ID" value="KAG2853749.1"/>
    <property type="molecule type" value="Genomic_DNA"/>
</dbReference>
<dbReference type="Proteomes" id="UP000697107">
    <property type="component" value="Unassembled WGS sequence"/>
</dbReference>
<evidence type="ECO:0000313" key="7">
    <source>
        <dbReference type="Proteomes" id="UP000774804"/>
    </source>
</evidence>
<evidence type="ECO:0000313" key="2">
    <source>
        <dbReference type="EMBL" id="KAG2853749.1"/>
    </source>
</evidence>
<reference evidence="3" key="1">
    <citation type="submission" date="2018-10" db="EMBL/GenBank/DDBJ databases">
        <title>Effector identification in a new, highly contiguous assembly of the strawberry crown rot pathogen Phytophthora cactorum.</title>
        <authorList>
            <person name="Armitage A.D."/>
            <person name="Nellist C.F."/>
            <person name="Bates H."/>
            <person name="Vickerstaff R.J."/>
            <person name="Harrison R.J."/>
        </authorList>
    </citation>
    <scope>NUCLEOTIDE SEQUENCE</scope>
    <source>
        <strain evidence="2">15-7</strain>
        <strain evidence="3">4032</strain>
        <strain evidence="4">4040</strain>
        <strain evidence="5">P415</strain>
        <strain evidence="6">P421</strain>
    </source>
</reference>
<dbReference type="Proteomes" id="UP000774804">
    <property type="component" value="Unassembled WGS sequence"/>
</dbReference>
<dbReference type="Proteomes" id="UP000760860">
    <property type="component" value="Unassembled WGS sequence"/>
</dbReference>
<evidence type="ECO:0000256" key="1">
    <source>
        <dbReference type="SAM" id="SignalP"/>
    </source>
</evidence>
<organism evidence="3 7">
    <name type="scientific">Phytophthora cactorum</name>
    <dbReference type="NCBI Taxonomy" id="29920"/>
    <lineage>
        <taxon>Eukaryota</taxon>
        <taxon>Sar</taxon>
        <taxon>Stramenopiles</taxon>
        <taxon>Oomycota</taxon>
        <taxon>Peronosporomycetes</taxon>
        <taxon>Peronosporales</taxon>
        <taxon>Peronosporaceae</taxon>
        <taxon>Phytophthora</taxon>
    </lineage>
</organism>
<evidence type="ECO:0000313" key="6">
    <source>
        <dbReference type="EMBL" id="KAG3217420.1"/>
    </source>
</evidence>